<sequence length="168" mass="19479">MNSNTNSNNTDDTTKLNHFDSMKQQDTLAYLLSYVVWDTKFPRNSTYVSLIHNGWAYPILGSVFDTFENKYFRCKTAPITQYTSCHPKNTNTNTSDENTDPNSNTFDTYSATFYYYKISLSMLPNDLVFETNRREPCGLIYYPRASPTHDFLIFKAFPENDTSKEISN</sequence>
<accession>A0A6C0E5J9</accession>
<reference evidence="1" key="1">
    <citation type="journal article" date="2020" name="Nature">
        <title>Giant virus diversity and host interactions through global metagenomics.</title>
        <authorList>
            <person name="Schulz F."/>
            <person name="Roux S."/>
            <person name="Paez-Espino D."/>
            <person name="Jungbluth S."/>
            <person name="Walsh D.A."/>
            <person name="Denef V.J."/>
            <person name="McMahon K.D."/>
            <person name="Konstantinidis K.T."/>
            <person name="Eloe-Fadrosh E.A."/>
            <person name="Kyrpides N.C."/>
            <person name="Woyke T."/>
        </authorList>
    </citation>
    <scope>NUCLEOTIDE SEQUENCE</scope>
    <source>
        <strain evidence="1">GVMAG-M-3300023179-150</strain>
    </source>
</reference>
<dbReference type="AlphaFoldDB" id="A0A6C0E5J9"/>
<evidence type="ECO:0000313" key="1">
    <source>
        <dbReference type="EMBL" id="QHT24457.1"/>
    </source>
</evidence>
<dbReference type="EMBL" id="MN739745">
    <property type="protein sequence ID" value="QHT24457.1"/>
    <property type="molecule type" value="Genomic_DNA"/>
</dbReference>
<proteinExistence type="predicted"/>
<protein>
    <submittedName>
        <fullName evidence="1">Uncharacterized protein</fullName>
    </submittedName>
</protein>
<name>A0A6C0E5J9_9ZZZZ</name>
<organism evidence="1">
    <name type="scientific">viral metagenome</name>
    <dbReference type="NCBI Taxonomy" id="1070528"/>
    <lineage>
        <taxon>unclassified sequences</taxon>
        <taxon>metagenomes</taxon>
        <taxon>organismal metagenomes</taxon>
    </lineage>
</organism>